<dbReference type="SMART" id="SM00303">
    <property type="entry name" value="GPS"/>
    <property type="match status" value="1"/>
</dbReference>
<keyword evidence="2 5" id="KW-0812">Transmembrane</keyword>
<dbReference type="Proteomes" id="UP001652740">
    <property type="component" value="Unplaced"/>
</dbReference>
<dbReference type="Pfam" id="PF00002">
    <property type="entry name" value="7tm_2"/>
    <property type="match status" value="1"/>
</dbReference>
<feature type="transmembrane region" description="Helical" evidence="5">
    <location>
        <begin position="1184"/>
        <end position="1205"/>
    </location>
</feature>
<gene>
    <name evidence="8" type="primary">LOC113518543</name>
</gene>
<dbReference type="PRINTS" id="PR00249">
    <property type="entry name" value="GPCRSECRETIN"/>
</dbReference>
<evidence type="ECO:0000313" key="8">
    <source>
        <dbReference type="RefSeq" id="XP_026759323.1"/>
    </source>
</evidence>
<evidence type="ECO:0000313" key="7">
    <source>
        <dbReference type="Proteomes" id="UP001652740"/>
    </source>
</evidence>
<feature type="transmembrane region" description="Helical" evidence="5">
    <location>
        <begin position="1138"/>
        <end position="1163"/>
    </location>
</feature>
<dbReference type="InterPro" id="IPR053066">
    <property type="entry name" value="ADGR_G7"/>
</dbReference>
<evidence type="ECO:0000256" key="1">
    <source>
        <dbReference type="ARBA" id="ARBA00004141"/>
    </source>
</evidence>
<dbReference type="Gene3D" id="2.60.220.50">
    <property type="match status" value="1"/>
</dbReference>
<feature type="transmembrane region" description="Helical" evidence="5">
    <location>
        <begin position="1050"/>
        <end position="1074"/>
    </location>
</feature>
<dbReference type="PANTHER" id="PTHR47767:SF1">
    <property type="entry name" value="ADHESION G PROTEIN-COUPLED RECEPTOR G7"/>
    <property type="match status" value="1"/>
</dbReference>
<comment type="subcellular location">
    <subcellularLocation>
        <location evidence="1">Membrane</location>
        <topology evidence="1">Multi-pass membrane protein</topology>
    </subcellularLocation>
</comment>
<dbReference type="GO" id="GO:0004930">
    <property type="term" value="F:G protein-coupled receptor activity"/>
    <property type="evidence" value="ECO:0007669"/>
    <property type="project" value="InterPro"/>
</dbReference>
<keyword evidence="3 5" id="KW-1133">Transmembrane helix</keyword>
<dbReference type="Pfam" id="PF01825">
    <property type="entry name" value="GPS"/>
    <property type="match status" value="1"/>
</dbReference>
<dbReference type="InterPro" id="IPR046338">
    <property type="entry name" value="GAIN_dom_sf"/>
</dbReference>
<dbReference type="Gene3D" id="3.10.100.10">
    <property type="entry name" value="Mannose-Binding Protein A, subunit A"/>
    <property type="match status" value="1"/>
</dbReference>
<organism evidence="7 8">
    <name type="scientific">Galleria mellonella</name>
    <name type="common">Greater wax moth</name>
    <dbReference type="NCBI Taxonomy" id="7137"/>
    <lineage>
        <taxon>Eukaryota</taxon>
        <taxon>Metazoa</taxon>
        <taxon>Ecdysozoa</taxon>
        <taxon>Arthropoda</taxon>
        <taxon>Hexapoda</taxon>
        <taxon>Insecta</taxon>
        <taxon>Pterygota</taxon>
        <taxon>Neoptera</taxon>
        <taxon>Endopterygota</taxon>
        <taxon>Lepidoptera</taxon>
        <taxon>Glossata</taxon>
        <taxon>Ditrysia</taxon>
        <taxon>Pyraloidea</taxon>
        <taxon>Pyralidae</taxon>
        <taxon>Galleriinae</taxon>
        <taxon>Galleria</taxon>
    </lineage>
</organism>
<name>A0A6J1WTU9_GALME</name>
<evidence type="ECO:0000256" key="2">
    <source>
        <dbReference type="ARBA" id="ARBA00022692"/>
    </source>
</evidence>
<dbReference type="Gene3D" id="1.20.1070.10">
    <property type="entry name" value="Rhodopsin 7-helix transmembrane proteins"/>
    <property type="match status" value="1"/>
</dbReference>
<keyword evidence="6" id="KW-0732">Signal</keyword>
<dbReference type="KEGG" id="gmw:113518543"/>
<feature type="transmembrane region" description="Helical" evidence="5">
    <location>
        <begin position="1095"/>
        <end position="1118"/>
    </location>
</feature>
<dbReference type="InterPro" id="IPR000832">
    <property type="entry name" value="GPCR_2_secretin-like"/>
</dbReference>
<keyword evidence="7" id="KW-1185">Reference proteome</keyword>
<dbReference type="GeneID" id="113518543"/>
<evidence type="ECO:0000256" key="3">
    <source>
        <dbReference type="ARBA" id="ARBA00022989"/>
    </source>
</evidence>
<evidence type="ECO:0000256" key="4">
    <source>
        <dbReference type="ARBA" id="ARBA00023136"/>
    </source>
</evidence>
<feature type="transmembrane region" description="Helical" evidence="5">
    <location>
        <begin position="975"/>
        <end position="1000"/>
    </location>
</feature>
<feature type="transmembrane region" description="Helical" evidence="5">
    <location>
        <begin position="1211"/>
        <end position="1232"/>
    </location>
</feature>
<dbReference type="InterPro" id="IPR000203">
    <property type="entry name" value="GPS"/>
</dbReference>
<feature type="transmembrane region" description="Helical" evidence="5">
    <location>
        <begin position="1012"/>
        <end position="1030"/>
    </location>
</feature>
<dbReference type="InParanoid" id="A0A6J1WTU9"/>
<dbReference type="InterPro" id="IPR016187">
    <property type="entry name" value="CTDL_fold"/>
</dbReference>
<dbReference type="SUPFAM" id="SSF56436">
    <property type="entry name" value="C-type lectin-like"/>
    <property type="match status" value="1"/>
</dbReference>
<dbReference type="InterPro" id="IPR016186">
    <property type="entry name" value="C-type_lectin-like/link_sf"/>
</dbReference>
<evidence type="ECO:0000256" key="6">
    <source>
        <dbReference type="SAM" id="SignalP"/>
    </source>
</evidence>
<dbReference type="FunCoup" id="A0A6J1WTU9">
    <property type="interactions" value="47"/>
</dbReference>
<dbReference type="OrthoDB" id="10037534at2759"/>
<accession>A0A6J1WTU9</accession>
<dbReference type="CDD" id="cd15040">
    <property type="entry name" value="7tmB2_Adhesion"/>
    <property type="match status" value="1"/>
</dbReference>
<proteinExistence type="predicted"/>
<feature type="chain" id="PRO_5026748618" evidence="6">
    <location>
        <begin position="21"/>
        <end position="1264"/>
    </location>
</feature>
<sequence>MCTLLLQICLLGTYLHVSKQDCLEEISNNNSVSVIWHQTPPATNVQSNPLCYYNEELVTRNCTETNWIPPIEKLQTCSKVVEYFDESACPPGLHKFSQTDNENCYKIHEPSTWNYPCFKSGGASLITDLDAEQFEFLLQSLHAMHTSKRFWLPAQRVKSFHPIVWYIPGSYWGHSVNFSSNVPIRPQINNNCLLLDIERKLISTEKCNKEYPSLCFYINDLHYPAKCPDGYHAFRFMPNDGMCFGIEKTENGTGFTLSDFLKTQCNKPMGRAENGELQKFIFMKIAEQSELSRNSWCWFGSNEYTINYSYNNGTSIFETSVKPFESVINKQGTLSLMSSEAMLSCMACEKEIIYKGMNTEFEIEYNNNDRKIYLTVYFPSGLWKDENDDIGIQCFSDAKGFVKVISVDEYPIIDVDLQKSDYSESVNVEKSVYVIDLVTDMPAQYWCEGHTQNFSLITTEKIIVNPRGNQIHVFSLTIKICFYANENTTLSDILKATENVTTIFETEKILLMDVSEPDLNEVKLVMHLHVTVNDSSADNGKNLQDTYIFLKTLCENELPKHNITFVSLSSSLYCLPTTSIDFIVLDWELTPVGHITAPKQFCLQTNGLPVKRRCYGSYLHGSVWGQVEGTCDKNYEPSEKTTFLYNFAKGQVSENATSRFLIDGLNFVLDDTDIIIPADIYYLAMSLKHILNIAHENQNSIEMGDIENIAWVMDRVMDLDIGYLHLAQTLNSTNVILDSVNNIIDILVQTNVSSNKHDRSSEHRGYQIAIKPQFVIQISYPKYNNITGIALVRSGHSDKFTDMIVYPLYKNTTLDHVFSIENLEIASWLPENILNNLKCNSNITNSTDLDNFHIVISIYHNDAMFQELNANKSTVISRIIEISVPNFISNLEYSVPLIFNQINITNFSRFCGYWDFESHKINSIPGHWSNRGCYLIKTVGNLGVCECYHLTHFGQLINIQDVYSNDKNEVDHTKVLNIITLTGSFLSLLGIIGIWITALVFDVWRKKAGTKVLIQLSTSIALPLILMLVFNLNQKIFVESEGKFILNNDMKIVCITLGALLHYSILANFVWMLITATLQFIRYVRVLGVSRPSRFMIKFMIIGWGTPIVPVVSILWVNHENYIPDPSINRPICYPKEFYFIASVIIPISIILVINIILFLLVIKSISQSSDMRTTDRSLVFAQLRLSIFLFFLLGLTWIFGIISFTGNFLWSYLFCLTATVQGFVLFIYFVICDPSTRNLWVMVFKPPFSRTSSRKSIMSINSE</sequence>
<dbReference type="GO" id="GO:0016020">
    <property type="term" value="C:membrane"/>
    <property type="evidence" value="ECO:0007669"/>
    <property type="project" value="UniProtKB-SubCell"/>
</dbReference>
<evidence type="ECO:0000256" key="5">
    <source>
        <dbReference type="SAM" id="Phobius"/>
    </source>
</evidence>
<dbReference type="AlphaFoldDB" id="A0A6J1WTU9"/>
<keyword evidence="4 5" id="KW-0472">Membrane</keyword>
<dbReference type="RefSeq" id="XP_026759323.1">
    <property type="nucleotide sequence ID" value="XM_026903522.3"/>
</dbReference>
<feature type="signal peptide" evidence="6">
    <location>
        <begin position="1"/>
        <end position="20"/>
    </location>
</feature>
<reference evidence="8" key="1">
    <citation type="submission" date="2025-08" db="UniProtKB">
        <authorList>
            <consortium name="RefSeq"/>
        </authorList>
    </citation>
    <scope>IDENTIFICATION</scope>
    <source>
        <tissue evidence="8">Whole larvae</tissue>
    </source>
</reference>
<dbReference type="PANTHER" id="PTHR47767">
    <property type="entry name" value="ADHESION G PROTEIN-COUPLED RECEPTOR G7"/>
    <property type="match status" value="1"/>
</dbReference>
<protein>
    <submittedName>
        <fullName evidence="8">Uncharacterized protein LOC113518543</fullName>
    </submittedName>
</protein>